<dbReference type="Proteomes" id="UP000516656">
    <property type="component" value="Chromosome 1"/>
</dbReference>
<dbReference type="NCBIfam" id="NF002973">
    <property type="entry name" value="PRK03659.1"/>
    <property type="match status" value="1"/>
</dbReference>
<dbReference type="Gene3D" id="3.40.50.720">
    <property type="entry name" value="NAD(P)-binding Rossmann-like Domain"/>
    <property type="match status" value="1"/>
</dbReference>
<reference evidence="15 17" key="3">
    <citation type="submission" date="2020-09" db="EMBL/GenBank/DDBJ databases">
        <title>Complete, closed and curated genome sequences of Photobacterium damselae subsp. piscicida isolates from Australia indicate localised evolution and additional plasmid-borne pathogenicity mechanisms.</title>
        <authorList>
            <person name="Baseggio L."/>
            <person name="Silayeva O."/>
            <person name="Buller N."/>
            <person name="Landos M."/>
            <person name="Engelstaedter J."/>
            <person name="Barnes A.C."/>
        </authorList>
    </citation>
    <scope>NUCLEOTIDE SEQUENCE [LARGE SCALE GENOMIC DNA]</scope>
    <source>
        <strain evidence="15 17">AS-16-0540-1</strain>
    </source>
</reference>
<keyword evidence="5 12" id="KW-0997">Cell inner membrane</keyword>
<dbReference type="PROSITE" id="PS51201">
    <property type="entry name" value="RCK_N"/>
    <property type="match status" value="1"/>
</dbReference>
<evidence type="ECO:0000313" key="17">
    <source>
        <dbReference type="Proteomes" id="UP000516656"/>
    </source>
</evidence>
<dbReference type="Gene3D" id="1.20.1530.20">
    <property type="match status" value="1"/>
</dbReference>
<feature type="transmembrane region" description="Helical" evidence="12">
    <location>
        <begin position="332"/>
        <end position="352"/>
    </location>
</feature>
<keyword evidence="8 12" id="KW-0630">Potassium</keyword>
<evidence type="ECO:0000313" key="14">
    <source>
        <dbReference type="EMBL" id="BAX54372.1"/>
    </source>
</evidence>
<dbReference type="InterPro" id="IPR003148">
    <property type="entry name" value="RCK_N"/>
</dbReference>
<evidence type="ECO:0000256" key="3">
    <source>
        <dbReference type="ARBA" id="ARBA00022449"/>
    </source>
</evidence>
<protein>
    <recommendedName>
        <fullName evidence="12">Glutathione-regulated potassium-efflux system protein KefB</fullName>
    </recommendedName>
    <alternativeName>
        <fullName evidence="12">K(+)/H(+) antiporter</fullName>
    </alternativeName>
</protein>
<evidence type="ECO:0000256" key="5">
    <source>
        <dbReference type="ARBA" id="ARBA00022519"/>
    </source>
</evidence>
<reference evidence="16" key="2">
    <citation type="submission" date="2017-05" db="EMBL/GenBank/DDBJ databases">
        <title>Whole genome sequence of fish pathogenic bacteria, Photobacterium damselae subsp. piscicida, strain 91-197, isolated from hybrid striped bass (Morone sp.) in USA.</title>
        <authorList>
            <person name="Teru Y."/>
            <person name="Hikima J."/>
            <person name="Kono T."/>
            <person name="Sakai M."/>
            <person name="Takano T."/>
            <person name="Hawke J.P."/>
            <person name="Takeyama H."/>
            <person name="Aoki T."/>
        </authorList>
    </citation>
    <scope>NUCLEOTIDE SEQUENCE [LARGE SCALE GENOMIC DNA]</scope>
    <source>
        <strain evidence="16">91-197</strain>
    </source>
</reference>
<keyword evidence="4 12" id="KW-1003">Cell membrane</keyword>
<dbReference type="EMBL" id="CP061854">
    <property type="protein sequence ID" value="QOD56737.1"/>
    <property type="molecule type" value="Genomic_DNA"/>
</dbReference>
<feature type="transmembrane region" description="Helical" evidence="12">
    <location>
        <begin position="299"/>
        <end position="320"/>
    </location>
</feature>
<feature type="transmembrane region" description="Helical" evidence="12">
    <location>
        <begin position="6"/>
        <end position="24"/>
    </location>
</feature>
<comment type="function">
    <text evidence="12">Pore-forming subunit of a potassium efflux system that confers protection against electrophiles. Catalyzes K(+)/H(+) antiport.</text>
</comment>
<name>A0A1V1V6C4_PHODP</name>
<keyword evidence="2 12" id="KW-0813">Transport</keyword>
<evidence type="ECO:0000313" key="16">
    <source>
        <dbReference type="Proteomes" id="UP000218676"/>
    </source>
</evidence>
<evidence type="ECO:0000256" key="7">
    <source>
        <dbReference type="ARBA" id="ARBA00022692"/>
    </source>
</evidence>
<feature type="transmembrane region" description="Helical" evidence="12">
    <location>
        <begin position="55"/>
        <end position="74"/>
    </location>
</feature>
<comment type="similarity">
    <text evidence="12">Belongs to the monovalent cation:proton antiporter 2 (CPA2) transporter (TC 2.A.37) family. KefB subfamily.</text>
</comment>
<comment type="subcellular location">
    <subcellularLocation>
        <location evidence="1 12">Cell inner membrane</location>
        <topology evidence="1 12">Multi-pass membrane protein</topology>
    </subcellularLocation>
</comment>
<organism evidence="15 17">
    <name type="scientific">Photobacterium damsela subsp. piscicida</name>
    <name type="common">Pasteurella piscicida</name>
    <dbReference type="NCBI Taxonomy" id="38294"/>
    <lineage>
        <taxon>Bacteria</taxon>
        <taxon>Pseudomonadati</taxon>
        <taxon>Pseudomonadota</taxon>
        <taxon>Gammaproteobacteria</taxon>
        <taxon>Vibrionales</taxon>
        <taxon>Vibrionaceae</taxon>
        <taxon>Photobacterium</taxon>
    </lineage>
</organism>
<evidence type="ECO:0000256" key="2">
    <source>
        <dbReference type="ARBA" id="ARBA00022448"/>
    </source>
</evidence>
<dbReference type="GO" id="GO:0015503">
    <property type="term" value="F:glutathione-regulated potassium exporter activity"/>
    <property type="evidence" value="ECO:0007669"/>
    <property type="project" value="UniProtKB-UniRule"/>
</dbReference>
<keyword evidence="6 12" id="KW-0633">Potassium transport</keyword>
<gene>
    <name evidence="12 15" type="primary">kefB</name>
    <name evidence="15" type="ORF">IC627_01225</name>
    <name evidence="14" type="ORF">PDPUS_1_02998</name>
</gene>
<feature type="transmembrane region" description="Helical" evidence="12">
    <location>
        <begin position="86"/>
        <end position="113"/>
    </location>
</feature>
<dbReference type="AlphaFoldDB" id="A0A1V1V6C4"/>
<comment type="subunit">
    <text evidence="12">Interacts with the regulatory subunit KefG.</text>
</comment>
<evidence type="ECO:0000256" key="1">
    <source>
        <dbReference type="ARBA" id="ARBA00004429"/>
    </source>
</evidence>
<dbReference type="SUPFAM" id="SSF51735">
    <property type="entry name" value="NAD(P)-binding Rossmann-fold domains"/>
    <property type="match status" value="1"/>
</dbReference>
<dbReference type="FunFam" id="1.20.1530.20:FF:000001">
    <property type="entry name" value="Glutathione-regulated potassium-efflux system protein KefB"/>
    <property type="match status" value="1"/>
</dbReference>
<feature type="transmembrane region" description="Helical" evidence="12">
    <location>
        <begin position="274"/>
        <end position="293"/>
    </location>
</feature>
<feature type="transmembrane region" description="Helical" evidence="12">
    <location>
        <begin position="31"/>
        <end position="49"/>
    </location>
</feature>
<feature type="transmembrane region" description="Helical" evidence="12">
    <location>
        <begin position="244"/>
        <end position="262"/>
    </location>
</feature>
<reference evidence="14" key="1">
    <citation type="journal article" date="2017" name="Genome Announc.">
        <title>Whole-Genome Sequence of Photobacterium damselae subsp. piscicida Strain 91-197, Isolated from Hybrid Striped Bass (Morone sp.) in the United States.</title>
        <authorList>
            <person name="Teru Y."/>
            <person name="Hikima J."/>
            <person name="Kono T."/>
            <person name="Sakai M."/>
            <person name="Takano T."/>
            <person name="Hawke J.P."/>
            <person name="Takeyama H."/>
            <person name="Aoki T."/>
        </authorList>
    </citation>
    <scope>NUCLEOTIDE SEQUENCE</scope>
    <source>
        <strain evidence="14">91-197</strain>
    </source>
</reference>
<dbReference type="PANTHER" id="PTHR46157:SF4">
    <property type="entry name" value="K(+) EFFLUX ANTIPORTER 3, CHLOROPLASTIC"/>
    <property type="match status" value="1"/>
</dbReference>
<keyword evidence="3 12" id="KW-0050">Antiport</keyword>
<feature type="transmembrane region" description="Helical" evidence="12">
    <location>
        <begin position="220"/>
        <end position="238"/>
    </location>
</feature>
<dbReference type="Pfam" id="PF02254">
    <property type="entry name" value="TrkA_N"/>
    <property type="match status" value="1"/>
</dbReference>
<keyword evidence="9 12" id="KW-1133">Transmembrane helix</keyword>
<dbReference type="RefSeq" id="WP_005302693.1">
    <property type="nucleotide sequence ID" value="NZ_AP018045.1"/>
</dbReference>
<dbReference type="Pfam" id="PF00999">
    <property type="entry name" value="Na_H_Exchanger"/>
    <property type="match status" value="1"/>
</dbReference>
<dbReference type="InterPro" id="IPR006036">
    <property type="entry name" value="K_uptake_TrkA"/>
</dbReference>
<feature type="domain" description="RCK N-terminal" evidence="13">
    <location>
        <begin position="407"/>
        <end position="526"/>
    </location>
</feature>
<feature type="transmembrane region" description="Helical" evidence="12">
    <location>
        <begin position="364"/>
        <end position="387"/>
    </location>
</feature>
<dbReference type="FunFam" id="3.40.50.720:FF:000036">
    <property type="entry name" value="Glutathione-regulated potassium-efflux system protein KefB"/>
    <property type="match status" value="1"/>
</dbReference>
<evidence type="ECO:0000259" key="13">
    <source>
        <dbReference type="PROSITE" id="PS51201"/>
    </source>
</evidence>
<dbReference type="InterPro" id="IPR020884">
    <property type="entry name" value="K_H_efflux_KefB"/>
</dbReference>
<evidence type="ECO:0000256" key="4">
    <source>
        <dbReference type="ARBA" id="ARBA00022475"/>
    </source>
</evidence>
<feature type="transmembrane region" description="Helical" evidence="12">
    <location>
        <begin position="125"/>
        <end position="145"/>
    </location>
</feature>
<evidence type="ECO:0000313" key="15">
    <source>
        <dbReference type="EMBL" id="QOD56737.1"/>
    </source>
</evidence>
<keyword evidence="11 12" id="KW-0472">Membrane</keyword>
<evidence type="ECO:0000256" key="10">
    <source>
        <dbReference type="ARBA" id="ARBA00023065"/>
    </source>
</evidence>
<dbReference type="NCBIfam" id="TIGR00932">
    <property type="entry name" value="2a37"/>
    <property type="match status" value="1"/>
</dbReference>
<proteinExistence type="inferred from homology"/>
<dbReference type="HAMAP" id="MF_01412">
    <property type="entry name" value="K_H_efflux_KefB"/>
    <property type="match status" value="1"/>
</dbReference>
<feature type="transmembrane region" description="Helical" evidence="12">
    <location>
        <begin position="157"/>
        <end position="178"/>
    </location>
</feature>
<keyword evidence="10 12" id="KW-0406">Ion transport</keyword>
<evidence type="ECO:0000256" key="8">
    <source>
        <dbReference type="ARBA" id="ARBA00022958"/>
    </source>
</evidence>
<accession>A0A1V1V6C4</accession>
<evidence type="ECO:0000256" key="11">
    <source>
        <dbReference type="ARBA" id="ARBA00023136"/>
    </source>
</evidence>
<dbReference type="GO" id="GO:0005886">
    <property type="term" value="C:plasma membrane"/>
    <property type="evidence" value="ECO:0007669"/>
    <property type="project" value="UniProtKB-SubCell"/>
</dbReference>
<dbReference type="InterPro" id="IPR036291">
    <property type="entry name" value="NAD(P)-bd_dom_sf"/>
</dbReference>
<feature type="transmembrane region" description="Helical" evidence="12">
    <location>
        <begin position="190"/>
        <end position="208"/>
    </location>
</feature>
<dbReference type="EMBL" id="AP018045">
    <property type="protein sequence ID" value="BAX54372.1"/>
    <property type="molecule type" value="Genomic_DNA"/>
</dbReference>
<dbReference type="InterPro" id="IPR006153">
    <property type="entry name" value="Cation/H_exchanger_TM"/>
</dbReference>
<evidence type="ECO:0000256" key="12">
    <source>
        <dbReference type="HAMAP-Rule" id="MF_01412"/>
    </source>
</evidence>
<evidence type="ECO:0000256" key="6">
    <source>
        <dbReference type="ARBA" id="ARBA00022538"/>
    </source>
</evidence>
<dbReference type="Proteomes" id="UP000218676">
    <property type="component" value="Chromosome 1"/>
</dbReference>
<keyword evidence="7 12" id="KW-0812">Transmembrane</keyword>
<dbReference type="GO" id="GO:1902600">
    <property type="term" value="P:proton transmembrane transport"/>
    <property type="evidence" value="ECO:0007669"/>
    <property type="project" value="InterPro"/>
</dbReference>
<dbReference type="InterPro" id="IPR004771">
    <property type="entry name" value="K/H_exchanger"/>
</dbReference>
<dbReference type="PANTHER" id="PTHR46157">
    <property type="entry name" value="K(+) EFFLUX ANTIPORTER 3, CHLOROPLASTIC"/>
    <property type="match status" value="1"/>
</dbReference>
<dbReference type="PRINTS" id="PR00335">
    <property type="entry name" value="KUPTAKETRKA"/>
</dbReference>
<sequence>MASDLLAVSVTFLAAAVVAVPIAQRLGLGSVLGYLLAGIAIGPWGLALISDVDAVMHFAEFGVVLLLFLIGLELNPKKLWQMRKPILGLGGSQVLVTSLVITALMMLLALLVPSSWLMQLQWQDALVVGMGLALSSTAIALRVIEEQQLSGSGTGKAGFAVLLFQDIAVIPMLAILPILAGGGGGSWLDLAWMFGGIATLLIGGHFLLRPLFRWVVLSGVRELFNVAALLLVVGIAWAMQSLGLSMALGTFLAGVLLAESEYRHELEIAIEPFKGLLLGLFFISVGMAVNLGLLITYPILILTAVLALVSIKGLLLYILARLFGIGAKSRSQMAAILSQGGEFAFVLFTAAFSQGLLGAELTSLLLVIVSLSMVTTPFLLMGQNYWYRRSFALEQKPELDETVEDRKPRVIITGFGRFGQVVGRLLFANKIKVTILERDPSQIQFLRKFGYKVYYGDATQIDLLRAAGAEKAEAIIICTDDPAEVMEVVTLCQQYFPHLQVLARARSRIEAHQLLSHGVKGFSRETFAGALDLGRQALISLGMHPYKAKRAAEHFQKLDAQALYDLLPHHSEDVHLTSRAKEARKELEELFDREMRGEQERHHGWD</sequence>
<evidence type="ECO:0000256" key="9">
    <source>
        <dbReference type="ARBA" id="ARBA00022989"/>
    </source>
</evidence>
<dbReference type="InterPro" id="IPR038770">
    <property type="entry name" value="Na+/solute_symporter_sf"/>
</dbReference>